<dbReference type="Pfam" id="PF13843">
    <property type="entry name" value="DDE_Tnp_1_7"/>
    <property type="match status" value="1"/>
</dbReference>
<sequence length="137" mass="15916">MKKTGKPLFKTKEAVVKPKIVMDYNVQMNTVDRQDQQLASFPIKRRYAKHYRKVFFYEMDMVVYNTYLLYKNISGKRILFVDFREDLAEKILEGVKLPEYKGCGQPASGPSPMHFQAANCGHFPNRIPPNPVKKKPS</sequence>
<proteinExistence type="predicted"/>
<dbReference type="EMBL" id="KZ308731">
    <property type="protein sequence ID" value="KAG8233620.1"/>
    <property type="molecule type" value="Genomic_DNA"/>
</dbReference>
<comment type="caution">
    <text evidence="2">The sequence shown here is derived from an EMBL/GenBank/DDBJ whole genome shotgun (WGS) entry which is preliminary data.</text>
</comment>
<feature type="domain" description="PiggyBac transposable element-derived protein" evidence="1">
    <location>
        <begin position="13"/>
        <end position="67"/>
    </location>
</feature>
<dbReference type="InterPro" id="IPR029526">
    <property type="entry name" value="PGBD"/>
</dbReference>
<organism evidence="2 3">
    <name type="scientific">Ladona fulva</name>
    <name type="common">Scarce chaser dragonfly</name>
    <name type="synonym">Libellula fulva</name>
    <dbReference type="NCBI Taxonomy" id="123851"/>
    <lineage>
        <taxon>Eukaryota</taxon>
        <taxon>Metazoa</taxon>
        <taxon>Ecdysozoa</taxon>
        <taxon>Arthropoda</taxon>
        <taxon>Hexapoda</taxon>
        <taxon>Insecta</taxon>
        <taxon>Pterygota</taxon>
        <taxon>Palaeoptera</taxon>
        <taxon>Odonata</taxon>
        <taxon>Epiprocta</taxon>
        <taxon>Anisoptera</taxon>
        <taxon>Libelluloidea</taxon>
        <taxon>Libellulidae</taxon>
        <taxon>Ladona</taxon>
    </lineage>
</organism>
<dbReference type="PANTHER" id="PTHR46599:SF3">
    <property type="entry name" value="PIGGYBAC TRANSPOSABLE ELEMENT-DERIVED PROTEIN 4"/>
    <property type="match status" value="1"/>
</dbReference>
<dbReference type="AlphaFoldDB" id="A0A8K0KEV9"/>
<dbReference type="Proteomes" id="UP000792457">
    <property type="component" value="Unassembled WGS sequence"/>
</dbReference>
<gene>
    <name evidence="2" type="ORF">J437_LFUL001031</name>
</gene>
<evidence type="ECO:0000259" key="1">
    <source>
        <dbReference type="Pfam" id="PF13843"/>
    </source>
</evidence>
<reference evidence="2" key="1">
    <citation type="submission" date="2013-04" db="EMBL/GenBank/DDBJ databases">
        <authorList>
            <person name="Qu J."/>
            <person name="Murali S.C."/>
            <person name="Bandaranaike D."/>
            <person name="Bellair M."/>
            <person name="Blankenburg K."/>
            <person name="Chao H."/>
            <person name="Dinh H."/>
            <person name="Doddapaneni H."/>
            <person name="Downs B."/>
            <person name="Dugan-Rocha S."/>
            <person name="Elkadiri S."/>
            <person name="Gnanaolivu R.D."/>
            <person name="Hernandez B."/>
            <person name="Javaid M."/>
            <person name="Jayaseelan J.C."/>
            <person name="Lee S."/>
            <person name="Li M."/>
            <person name="Ming W."/>
            <person name="Munidasa M."/>
            <person name="Muniz J."/>
            <person name="Nguyen L."/>
            <person name="Ongeri F."/>
            <person name="Osuji N."/>
            <person name="Pu L.-L."/>
            <person name="Puazo M."/>
            <person name="Qu C."/>
            <person name="Quiroz J."/>
            <person name="Raj R."/>
            <person name="Weissenberger G."/>
            <person name="Xin Y."/>
            <person name="Zou X."/>
            <person name="Han Y."/>
            <person name="Richards S."/>
            <person name="Worley K."/>
            <person name="Muzny D."/>
            <person name="Gibbs R."/>
        </authorList>
    </citation>
    <scope>NUCLEOTIDE SEQUENCE</scope>
    <source>
        <strain evidence="2">Sampled in the wild</strain>
    </source>
</reference>
<dbReference type="PANTHER" id="PTHR46599">
    <property type="entry name" value="PIGGYBAC TRANSPOSABLE ELEMENT-DERIVED PROTEIN 4"/>
    <property type="match status" value="1"/>
</dbReference>
<reference evidence="2" key="2">
    <citation type="submission" date="2017-10" db="EMBL/GenBank/DDBJ databases">
        <title>Ladona fulva Genome sequencing and assembly.</title>
        <authorList>
            <person name="Murali S."/>
            <person name="Richards S."/>
            <person name="Bandaranaike D."/>
            <person name="Bellair M."/>
            <person name="Blankenburg K."/>
            <person name="Chao H."/>
            <person name="Dinh H."/>
            <person name="Doddapaneni H."/>
            <person name="Dugan-Rocha S."/>
            <person name="Elkadiri S."/>
            <person name="Gnanaolivu R."/>
            <person name="Hernandez B."/>
            <person name="Skinner E."/>
            <person name="Javaid M."/>
            <person name="Lee S."/>
            <person name="Li M."/>
            <person name="Ming W."/>
            <person name="Munidasa M."/>
            <person name="Muniz J."/>
            <person name="Nguyen L."/>
            <person name="Hughes D."/>
            <person name="Osuji N."/>
            <person name="Pu L.-L."/>
            <person name="Puazo M."/>
            <person name="Qu C."/>
            <person name="Quiroz J."/>
            <person name="Raj R."/>
            <person name="Weissenberger G."/>
            <person name="Xin Y."/>
            <person name="Zou X."/>
            <person name="Han Y."/>
            <person name="Worley K."/>
            <person name="Muzny D."/>
            <person name="Gibbs R."/>
        </authorList>
    </citation>
    <scope>NUCLEOTIDE SEQUENCE</scope>
    <source>
        <strain evidence="2">Sampled in the wild</strain>
    </source>
</reference>
<name>A0A8K0KEV9_LADFU</name>
<accession>A0A8K0KEV9</accession>
<evidence type="ECO:0000313" key="2">
    <source>
        <dbReference type="EMBL" id="KAG8233620.1"/>
    </source>
</evidence>
<keyword evidence="3" id="KW-1185">Reference proteome</keyword>
<protein>
    <recommendedName>
        <fullName evidence="1">PiggyBac transposable element-derived protein domain-containing protein</fullName>
    </recommendedName>
</protein>
<evidence type="ECO:0000313" key="3">
    <source>
        <dbReference type="Proteomes" id="UP000792457"/>
    </source>
</evidence>
<dbReference type="OrthoDB" id="8194810at2759"/>